<keyword evidence="7" id="KW-0712">Selenocysteine</keyword>
<comment type="subcellular location">
    <subcellularLocation>
        <location evidence="2">Cytoplasm</location>
    </subcellularLocation>
    <subcellularLocation>
        <location evidence="1">Endoplasmic reticulum membrane</location>
        <topology evidence="1">Single-pass membrane protein</topology>
    </subcellularLocation>
</comment>
<evidence type="ECO:0000256" key="2">
    <source>
        <dbReference type="ARBA" id="ARBA00004496"/>
    </source>
</evidence>
<feature type="compositionally biased region" description="Basic residues" evidence="10">
    <location>
        <begin position="149"/>
        <end position="161"/>
    </location>
</feature>
<sequence length="161" mass="18753">MEGETVIINSQSYLSMIWEAIASVGWYIVGVIVLSIWMYPYLEEKYKSWKQKKDDEQYSAKYHKNPDLFEERMRAVEAARQRLQQKYLEEAERAKEQEEERKKLKQEQLKKLLNGTEGGNKLGTGESSNSSHLRDEYNPLMGESSRGYRAPKRSCCGKKCG</sequence>
<comment type="caution">
    <text evidence="12">The sequence shown here is derived from an EMBL/GenBank/DDBJ whole genome shotgun (WGS) entry which is preliminary data.</text>
</comment>
<evidence type="ECO:0000256" key="7">
    <source>
        <dbReference type="ARBA" id="ARBA00022933"/>
    </source>
</evidence>
<evidence type="ECO:0000256" key="10">
    <source>
        <dbReference type="SAM" id="MobiDB-lite"/>
    </source>
</evidence>
<evidence type="ECO:0000256" key="8">
    <source>
        <dbReference type="ARBA" id="ARBA00022989"/>
    </source>
</evidence>
<evidence type="ECO:0000256" key="1">
    <source>
        <dbReference type="ARBA" id="ARBA00004389"/>
    </source>
</evidence>
<gene>
    <name evidence="12" type="ORF">KQX54_020101</name>
</gene>
<dbReference type="GO" id="GO:0030968">
    <property type="term" value="P:endoplasmic reticulum unfolded protein response"/>
    <property type="evidence" value="ECO:0007669"/>
    <property type="project" value="TreeGrafter"/>
</dbReference>
<comment type="similarity">
    <text evidence="3">Belongs to the selenoprotein S family.</text>
</comment>
<evidence type="ECO:0000313" key="12">
    <source>
        <dbReference type="EMBL" id="KAH0550545.1"/>
    </source>
</evidence>
<feature type="compositionally biased region" description="Basic and acidic residues" evidence="10">
    <location>
        <begin position="91"/>
        <end position="110"/>
    </location>
</feature>
<keyword evidence="5 11" id="KW-0812">Transmembrane</keyword>
<dbReference type="PANTHER" id="PTHR28621">
    <property type="entry name" value="SELENOPROTEIN S"/>
    <property type="match status" value="1"/>
</dbReference>
<evidence type="ECO:0000256" key="6">
    <source>
        <dbReference type="ARBA" id="ARBA00022824"/>
    </source>
</evidence>
<feature type="region of interest" description="Disordered" evidence="10">
    <location>
        <begin position="91"/>
        <end position="161"/>
    </location>
</feature>
<dbReference type="EMBL" id="JAHXZJ010001864">
    <property type="protein sequence ID" value="KAH0550545.1"/>
    <property type="molecule type" value="Genomic_DNA"/>
</dbReference>
<keyword evidence="8 11" id="KW-1133">Transmembrane helix</keyword>
<dbReference type="GO" id="GO:0036513">
    <property type="term" value="C:Derlin-1 retrotranslocation complex"/>
    <property type="evidence" value="ECO:0007669"/>
    <property type="project" value="TreeGrafter"/>
</dbReference>
<evidence type="ECO:0000256" key="11">
    <source>
        <dbReference type="SAM" id="Phobius"/>
    </source>
</evidence>
<keyword evidence="6" id="KW-0256">Endoplasmic reticulum</keyword>
<dbReference type="Gene3D" id="6.10.250.2950">
    <property type="match status" value="1"/>
</dbReference>
<evidence type="ECO:0008006" key="14">
    <source>
        <dbReference type="Google" id="ProtNLM"/>
    </source>
</evidence>
<dbReference type="GO" id="GO:0030970">
    <property type="term" value="P:retrograde protein transport, ER to cytosol"/>
    <property type="evidence" value="ECO:0007669"/>
    <property type="project" value="TreeGrafter"/>
</dbReference>
<reference evidence="12 13" key="1">
    <citation type="journal article" date="2021" name="J. Hered.">
        <title>A chromosome-level genome assembly of the parasitoid wasp, Cotesia glomerata (Hymenoptera: Braconidae).</title>
        <authorList>
            <person name="Pinto B.J."/>
            <person name="Weis J.J."/>
            <person name="Gamble T."/>
            <person name="Ode P.J."/>
            <person name="Paul R."/>
            <person name="Zaspel J.M."/>
        </authorList>
    </citation>
    <scope>NUCLEOTIDE SEQUENCE [LARGE SCALE GENOMIC DNA]</scope>
    <source>
        <strain evidence="12">CgM1</strain>
    </source>
</reference>
<dbReference type="AlphaFoldDB" id="A0AAV7IE01"/>
<feature type="transmembrane region" description="Helical" evidence="11">
    <location>
        <begin position="20"/>
        <end position="42"/>
    </location>
</feature>
<evidence type="ECO:0000256" key="4">
    <source>
        <dbReference type="ARBA" id="ARBA00022490"/>
    </source>
</evidence>
<keyword evidence="9 11" id="KW-0472">Membrane</keyword>
<evidence type="ECO:0000256" key="3">
    <source>
        <dbReference type="ARBA" id="ARBA00011034"/>
    </source>
</evidence>
<dbReference type="Proteomes" id="UP000826195">
    <property type="component" value="Unassembled WGS sequence"/>
</dbReference>
<evidence type="ECO:0000256" key="5">
    <source>
        <dbReference type="ARBA" id="ARBA00022692"/>
    </source>
</evidence>
<name>A0AAV7IE01_COTGL</name>
<proteinExistence type="inferred from homology"/>
<dbReference type="GO" id="GO:0036502">
    <property type="term" value="C:Derlin-1-VIMP complex"/>
    <property type="evidence" value="ECO:0007669"/>
    <property type="project" value="TreeGrafter"/>
</dbReference>
<dbReference type="PANTHER" id="PTHR28621:SF1">
    <property type="entry name" value="SELENOPROTEIN S"/>
    <property type="match status" value="1"/>
</dbReference>
<keyword evidence="4" id="KW-0963">Cytoplasm</keyword>
<keyword evidence="13" id="KW-1185">Reference proteome</keyword>
<evidence type="ECO:0000313" key="13">
    <source>
        <dbReference type="Proteomes" id="UP000826195"/>
    </source>
</evidence>
<protein>
    <recommendedName>
        <fullName evidence="14">Selenoprotein S</fullName>
    </recommendedName>
</protein>
<evidence type="ECO:0000256" key="9">
    <source>
        <dbReference type="ARBA" id="ARBA00023136"/>
    </source>
</evidence>
<dbReference type="InterPro" id="IPR009703">
    <property type="entry name" value="Selenoprotein_S"/>
</dbReference>
<accession>A0AAV7IE01</accession>
<organism evidence="12 13">
    <name type="scientific">Cotesia glomerata</name>
    <name type="common">Lepidopteran parasitic wasp</name>
    <name type="synonym">Apanteles glomeratus</name>
    <dbReference type="NCBI Taxonomy" id="32391"/>
    <lineage>
        <taxon>Eukaryota</taxon>
        <taxon>Metazoa</taxon>
        <taxon>Ecdysozoa</taxon>
        <taxon>Arthropoda</taxon>
        <taxon>Hexapoda</taxon>
        <taxon>Insecta</taxon>
        <taxon>Pterygota</taxon>
        <taxon>Neoptera</taxon>
        <taxon>Endopterygota</taxon>
        <taxon>Hymenoptera</taxon>
        <taxon>Apocrita</taxon>
        <taxon>Ichneumonoidea</taxon>
        <taxon>Braconidae</taxon>
        <taxon>Microgastrinae</taxon>
        <taxon>Cotesia</taxon>
    </lineage>
</organism>
<dbReference type="Pfam" id="PF06936">
    <property type="entry name" value="Selenoprotein_S"/>
    <property type="match status" value="1"/>
</dbReference>